<evidence type="ECO:0000313" key="1">
    <source>
        <dbReference type="EMBL" id="GBP26478.1"/>
    </source>
</evidence>
<protein>
    <submittedName>
        <fullName evidence="1">Uncharacterized protein</fullName>
    </submittedName>
</protein>
<organism evidence="1 2">
    <name type="scientific">Eumeta variegata</name>
    <name type="common">Bagworm moth</name>
    <name type="synonym">Eumeta japonica</name>
    <dbReference type="NCBI Taxonomy" id="151549"/>
    <lineage>
        <taxon>Eukaryota</taxon>
        <taxon>Metazoa</taxon>
        <taxon>Ecdysozoa</taxon>
        <taxon>Arthropoda</taxon>
        <taxon>Hexapoda</taxon>
        <taxon>Insecta</taxon>
        <taxon>Pterygota</taxon>
        <taxon>Neoptera</taxon>
        <taxon>Endopterygota</taxon>
        <taxon>Lepidoptera</taxon>
        <taxon>Glossata</taxon>
        <taxon>Ditrysia</taxon>
        <taxon>Tineoidea</taxon>
        <taxon>Psychidae</taxon>
        <taxon>Oiketicinae</taxon>
        <taxon>Eumeta</taxon>
    </lineage>
</organism>
<accession>A0A4C1UJ80</accession>
<comment type="caution">
    <text evidence="1">The sequence shown here is derived from an EMBL/GenBank/DDBJ whole genome shotgun (WGS) entry which is preliminary data.</text>
</comment>
<name>A0A4C1UJ80_EUMVA</name>
<gene>
    <name evidence="1" type="ORF">EVAR_85980_1</name>
</gene>
<dbReference type="AlphaFoldDB" id="A0A4C1UJ80"/>
<dbReference type="Proteomes" id="UP000299102">
    <property type="component" value="Unassembled WGS sequence"/>
</dbReference>
<sequence>MIESSVVSLPKITVTFPIKQVWWYSSILAKTSQKKSKALLYLFSKRFVVSSNPQNIALAWIIYYRVGNKLMKHTKFRLSSFYITYIKYLKYGDFAVVIDSSKPLGYFLKF</sequence>
<reference evidence="1 2" key="1">
    <citation type="journal article" date="2019" name="Commun. Biol.">
        <title>The bagworm genome reveals a unique fibroin gene that provides high tensile strength.</title>
        <authorList>
            <person name="Kono N."/>
            <person name="Nakamura H."/>
            <person name="Ohtoshi R."/>
            <person name="Tomita M."/>
            <person name="Numata K."/>
            <person name="Arakawa K."/>
        </authorList>
    </citation>
    <scope>NUCLEOTIDE SEQUENCE [LARGE SCALE GENOMIC DNA]</scope>
</reference>
<keyword evidence="2" id="KW-1185">Reference proteome</keyword>
<evidence type="ECO:0000313" key="2">
    <source>
        <dbReference type="Proteomes" id="UP000299102"/>
    </source>
</evidence>
<proteinExistence type="predicted"/>
<dbReference type="EMBL" id="BGZK01000181">
    <property type="protein sequence ID" value="GBP26478.1"/>
    <property type="molecule type" value="Genomic_DNA"/>
</dbReference>